<sequence>KGSGAAAWGAVGITPRCRSQLETTDLLFSPFPRAPYSPRTLCGHGCSPGRLSDGGQGGMVALTAHHRGCDRECGPSPWHQAYGRAPKNASGSQQECSSPLLLSCGITSSGEPLPRLVTVTVPDSTSTTRPARCDLPTFTCTWGCGSGVVPTPALPSSDTGVPPCPQPHLKVLHGQGPGSWQGGHGHTGQGQVVPCHRLLQ</sequence>
<reference evidence="1" key="1">
    <citation type="submission" date="2025-08" db="UniProtKB">
        <authorList>
            <consortium name="Ensembl"/>
        </authorList>
    </citation>
    <scope>IDENTIFICATION</scope>
</reference>
<protein>
    <submittedName>
        <fullName evidence="1">Uncharacterized protein</fullName>
    </submittedName>
</protein>
<proteinExistence type="predicted"/>
<reference evidence="1" key="2">
    <citation type="submission" date="2025-09" db="UniProtKB">
        <authorList>
            <consortium name="Ensembl"/>
        </authorList>
    </citation>
    <scope>IDENTIFICATION</scope>
</reference>
<keyword evidence="2" id="KW-1185">Reference proteome</keyword>
<dbReference type="Ensembl" id="ENSJHYT00000001124.1">
    <property type="protein sequence ID" value="ENSJHYP00000000891.1"/>
    <property type="gene ID" value="ENSJHYG00000000809.1"/>
</dbReference>
<accession>A0A8C5IA40</accession>
<dbReference type="AlphaFoldDB" id="A0A8C5IA40"/>
<evidence type="ECO:0000313" key="1">
    <source>
        <dbReference type="Ensembl" id="ENSJHYP00000000891.1"/>
    </source>
</evidence>
<organism evidence="1 2">
    <name type="scientific">Junco hyemalis</name>
    <name type="common">Dark-eyed junco</name>
    <dbReference type="NCBI Taxonomy" id="40217"/>
    <lineage>
        <taxon>Eukaryota</taxon>
        <taxon>Metazoa</taxon>
        <taxon>Chordata</taxon>
        <taxon>Craniata</taxon>
        <taxon>Vertebrata</taxon>
        <taxon>Euteleostomi</taxon>
        <taxon>Archelosauria</taxon>
        <taxon>Archosauria</taxon>
        <taxon>Dinosauria</taxon>
        <taxon>Saurischia</taxon>
        <taxon>Theropoda</taxon>
        <taxon>Coelurosauria</taxon>
        <taxon>Aves</taxon>
        <taxon>Neognathae</taxon>
        <taxon>Neoaves</taxon>
        <taxon>Telluraves</taxon>
        <taxon>Australaves</taxon>
        <taxon>Passeriformes</taxon>
        <taxon>Passerellidae</taxon>
        <taxon>Junco</taxon>
    </lineage>
</organism>
<name>A0A8C5IA40_JUNHY</name>
<dbReference type="Proteomes" id="UP000694408">
    <property type="component" value="Unplaced"/>
</dbReference>
<evidence type="ECO:0000313" key="2">
    <source>
        <dbReference type="Proteomes" id="UP000694408"/>
    </source>
</evidence>